<protein>
    <recommendedName>
        <fullName evidence="3">Quinol:cytochrome c oxidoreductase quinone-binding subunit 2</fullName>
    </recommendedName>
</protein>
<evidence type="ECO:0000256" key="1">
    <source>
        <dbReference type="SAM" id="Phobius"/>
    </source>
</evidence>
<reference evidence="2" key="1">
    <citation type="submission" date="2018-06" db="EMBL/GenBank/DDBJ databases">
        <authorList>
            <person name="Zhirakovskaya E."/>
        </authorList>
    </citation>
    <scope>NUCLEOTIDE SEQUENCE</scope>
</reference>
<dbReference type="PANTHER" id="PTHR43044">
    <property type="match status" value="1"/>
</dbReference>
<name>A0A3B1DJW0_9ZZZZ</name>
<feature type="transmembrane region" description="Helical" evidence="1">
    <location>
        <begin position="193"/>
        <end position="213"/>
    </location>
</feature>
<feature type="transmembrane region" description="Helical" evidence="1">
    <location>
        <begin position="270"/>
        <end position="292"/>
    </location>
</feature>
<dbReference type="AlphaFoldDB" id="A0A3B1DJW0"/>
<evidence type="ECO:0008006" key="3">
    <source>
        <dbReference type="Google" id="ProtNLM"/>
    </source>
</evidence>
<sequence>MSSRQAISVSASQTLTKIALVSGLTLLCGVVFSSPIEKLSTKLWAKFFGGNSAAVSGELLERIWSNMLIGSFFLVTLALGGVLYIAISYVVGAGWNTAFRRVPEAMAGLLPITGMTLFVVLAIHMQQYGWHHHGAGDAGTFWFKELWLTPGFWLIRAAIILLLWTLFAKRIVSNSRQQDATGHKNLTTSNVRLSALFLVVFGLSFSVASWDWIMALDPMWFSTVWATYHFSGLFQATLAVIILFSLLLRRNEGPLENIFNDEHLHDLGKLMIGFSCFWMYIWFCQYMLIWYANIPEETAYFIPRTQTSWGPVMILNITLNWGIPFLVLLPRSAKRSRGIMMKVACVVLVGRWVDLYIMVFPSTMGNTPLFGIWEVASICFFASLFGLCFTRAFATANPAPQQDPYLPESCHYHC</sequence>
<feature type="transmembrane region" description="Helical" evidence="1">
    <location>
        <begin position="372"/>
        <end position="394"/>
    </location>
</feature>
<evidence type="ECO:0000313" key="2">
    <source>
        <dbReference type="EMBL" id="VAX40992.1"/>
    </source>
</evidence>
<proteinExistence type="predicted"/>
<dbReference type="EMBL" id="UOGL01000502">
    <property type="protein sequence ID" value="VAX40992.1"/>
    <property type="molecule type" value="Genomic_DNA"/>
</dbReference>
<feature type="transmembrane region" description="Helical" evidence="1">
    <location>
        <begin position="341"/>
        <end position="360"/>
    </location>
</feature>
<feature type="transmembrane region" description="Helical" evidence="1">
    <location>
        <begin position="225"/>
        <end position="249"/>
    </location>
</feature>
<keyword evidence="1" id="KW-1133">Transmembrane helix</keyword>
<feature type="transmembrane region" description="Helical" evidence="1">
    <location>
        <begin position="107"/>
        <end position="126"/>
    </location>
</feature>
<gene>
    <name evidence="2" type="ORF">MNBD_PLANCTO02-2880</name>
</gene>
<keyword evidence="1" id="KW-0812">Transmembrane</keyword>
<accession>A0A3B1DJW0</accession>
<feature type="transmembrane region" description="Helical" evidence="1">
    <location>
        <begin position="68"/>
        <end position="95"/>
    </location>
</feature>
<feature type="transmembrane region" description="Helical" evidence="1">
    <location>
        <begin position="146"/>
        <end position="167"/>
    </location>
</feature>
<keyword evidence="1" id="KW-0472">Membrane</keyword>
<feature type="transmembrane region" description="Helical" evidence="1">
    <location>
        <begin position="312"/>
        <end position="329"/>
    </location>
</feature>
<organism evidence="2">
    <name type="scientific">hydrothermal vent metagenome</name>
    <dbReference type="NCBI Taxonomy" id="652676"/>
    <lineage>
        <taxon>unclassified sequences</taxon>
        <taxon>metagenomes</taxon>
        <taxon>ecological metagenomes</taxon>
    </lineage>
</organism>
<dbReference type="PANTHER" id="PTHR43044:SF1">
    <property type="entry name" value="QUINOL:CYTOCHROME C OXIDOREDUCTASE QUINONE-BINDING SUBUNIT 2"/>
    <property type="match status" value="1"/>
</dbReference>